<dbReference type="InterPro" id="IPR029063">
    <property type="entry name" value="SAM-dependent_MTases_sf"/>
</dbReference>
<reference evidence="1" key="1">
    <citation type="submission" date="2020-05" db="EMBL/GenBank/DDBJ databases">
        <authorList>
            <person name="Chiriac C."/>
            <person name="Salcher M."/>
            <person name="Ghai R."/>
            <person name="Kavagutti S V."/>
        </authorList>
    </citation>
    <scope>NUCLEOTIDE SEQUENCE</scope>
</reference>
<organism evidence="1">
    <name type="scientific">freshwater metagenome</name>
    <dbReference type="NCBI Taxonomy" id="449393"/>
    <lineage>
        <taxon>unclassified sequences</taxon>
        <taxon>metagenomes</taxon>
        <taxon>ecological metagenomes</taxon>
    </lineage>
</organism>
<gene>
    <name evidence="1" type="ORF">UFOPK2969_01790</name>
</gene>
<dbReference type="AlphaFoldDB" id="A0A6J6YD35"/>
<accession>A0A6J6YD35</accession>
<proteinExistence type="predicted"/>
<evidence type="ECO:0000313" key="1">
    <source>
        <dbReference type="EMBL" id="CAB4806919.1"/>
    </source>
</evidence>
<dbReference type="Pfam" id="PF13489">
    <property type="entry name" value="Methyltransf_23"/>
    <property type="match status" value="1"/>
</dbReference>
<dbReference type="SUPFAM" id="SSF53335">
    <property type="entry name" value="S-adenosyl-L-methionine-dependent methyltransferases"/>
    <property type="match status" value="1"/>
</dbReference>
<dbReference type="Gene3D" id="3.40.50.150">
    <property type="entry name" value="Vaccinia Virus protein VP39"/>
    <property type="match status" value="1"/>
</dbReference>
<protein>
    <submittedName>
        <fullName evidence="1">Unannotated protein</fullName>
    </submittedName>
</protein>
<name>A0A6J6YD35_9ZZZZ</name>
<dbReference type="EMBL" id="CAFAAD010000212">
    <property type="protein sequence ID" value="CAB4806919.1"/>
    <property type="molecule type" value="Genomic_DNA"/>
</dbReference>
<sequence>MLPSCALCGHRDAALTQPIREGESCPRCGSSWRTRATALLIMRGLGIEPRPMLELEPDDRRHGLGISDNPEMARFFHRCFNYSNSQLDVHPIVDLLNPQSSMQGLYDFVICSDVLEHVPPSAERAIASLASFLRPGGIAMVSVPVSGGETEEYYPDITDWSMLDGELHWTDASGASHIDNDPEIHGGDGLTIAFRTWGAEDFERAVLSNGFSSIERLVPCPELGVPEMPWSDQPVVIPPLMSGMWLARR</sequence>
<dbReference type="CDD" id="cd02440">
    <property type="entry name" value="AdoMet_MTases"/>
    <property type="match status" value="1"/>
</dbReference>